<dbReference type="PANTHER" id="PTHR42085:SF1">
    <property type="entry name" value="F-BOX DOMAIN-CONTAINING PROTEIN"/>
    <property type="match status" value="1"/>
</dbReference>
<comment type="caution">
    <text evidence="2">The sequence shown here is derived from an EMBL/GenBank/DDBJ whole genome shotgun (WGS) entry which is preliminary data.</text>
</comment>
<dbReference type="InterPro" id="IPR045518">
    <property type="entry name" value="2EXR"/>
</dbReference>
<sequence>MDPQLQSPLFSRLPGELREQIWKYALTSSGAIVDPTISPYPRTHFQPVPKLGVSLLRTCKRINTETSSAFLYSQNRFRFTNAHTMHHFLSINRNNPTPIVDVEIDMREVNDANAYKERELIKYLSWTKEDDTLWDHEIGGLRVDAPHLKTLRLNIEKWRFSESLRTVQLVQEFLRGPRELDRCVITGADGSELLFGAKERYIEKWGPVIFTGIMLFGKLAGMVQWMAGCVKGEKNDAIVRWSKVKKSVSLEVICREAFTKESGWGGYEKAMYATAQTVDSGCCSLVEYERRWHSGEWPTGR</sequence>
<gene>
    <name evidence="2" type="ORF">E6O75_ATG08320</name>
</gene>
<name>A0A4Z1NS11_9PEZI</name>
<dbReference type="AlphaFoldDB" id="A0A4Z1NS11"/>
<evidence type="ECO:0000313" key="3">
    <source>
        <dbReference type="Proteomes" id="UP000298493"/>
    </source>
</evidence>
<keyword evidence="3" id="KW-1185">Reference proteome</keyword>
<proteinExistence type="predicted"/>
<dbReference type="InterPro" id="IPR038883">
    <property type="entry name" value="AN11006-like"/>
</dbReference>
<evidence type="ECO:0000313" key="2">
    <source>
        <dbReference type="EMBL" id="TID17574.1"/>
    </source>
</evidence>
<reference evidence="2 3" key="1">
    <citation type="submission" date="2019-04" db="EMBL/GenBank/DDBJ databases">
        <title>High contiguity whole genome sequence and gene annotation resource for two Venturia nashicola isolates.</title>
        <authorList>
            <person name="Prokchorchik M."/>
            <person name="Won K."/>
            <person name="Lee Y."/>
            <person name="Choi E.D."/>
            <person name="Segonzac C."/>
            <person name="Sohn K.H."/>
        </authorList>
    </citation>
    <scope>NUCLEOTIDE SEQUENCE [LARGE SCALE GENOMIC DNA]</scope>
    <source>
        <strain evidence="2 3">PRI2</strain>
    </source>
</reference>
<accession>A0A4Z1NS11</accession>
<dbReference type="PANTHER" id="PTHR42085">
    <property type="entry name" value="F-BOX DOMAIN-CONTAINING PROTEIN"/>
    <property type="match status" value="1"/>
</dbReference>
<dbReference type="Pfam" id="PF20150">
    <property type="entry name" value="2EXR"/>
    <property type="match status" value="1"/>
</dbReference>
<protein>
    <submittedName>
        <fullName evidence="2">Putative WD repeat-containing protein</fullName>
    </submittedName>
</protein>
<feature type="domain" description="2EXR" evidence="1">
    <location>
        <begin position="8"/>
        <end position="104"/>
    </location>
</feature>
<organism evidence="2 3">
    <name type="scientific">Venturia nashicola</name>
    <dbReference type="NCBI Taxonomy" id="86259"/>
    <lineage>
        <taxon>Eukaryota</taxon>
        <taxon>Fungi</taxon>
        <taxon>Dikarya</taxon>
        <taxon>Ascomycota</taxon>
        <taxon>Pezizomycotina</taxon>
        <taxon>Dothideomycetes</taxon>
        <taxon>Pleosporomycetidae</taxon>
        <taxon>Venturiales</taxon>
        <taxon>Venturiaceae</taxon>
        <taxon>Venturia</taxon>
    </lineage>
</organism>
<evidence type="ECO:0000259" key="1">
    <source>
        <dbReference type="Pfam" id="PF20150"/>
    </source>
</evidence>
<dbReference type="Proteomes" id="UP000298493">
    <property type="component" value="Unassembled WGS sequence"/>
</dbReference>
<dbReference type="EMBL" id="SNSC02000016">
    <property type="protein sequence ID" value="TID17574.1"/>
    <property type="molecule type" value="Genomic_DNA"/>
</dbReference>